<dbReference type="EMBL" id="KZ826369">
    <property type="protein sequence ID" value="PYI04406.1"/>
    <property type="molecule type" value="Genomic_DNA"/>
</dbReference>
<organism evidence="1 2">
    <name type="scientific">Aspergillus sclerotiicarbonarius (strain CBS 121057 / IBT 28362)</name>
    <dbReference type="NCBI Taxonomy" id="1448318"/>
    <lineage>
        <taxon>Eukaryota</taxon>
        <taxon>Fungi</taxon>
        <taxon>Dikarya</taxon>
        <taxon>Ascomycota</taxon>
        <taxon>Pezizomycotina</taxon>
        <taxon>Eurotiomycetes</taxon>
        <taxon>Eurotiomycetidae</taxon>
        <taxon>Eurotiales</taxon>
        <taxon>Aspergillaceae</taxon>
        <taxon>Aspergillus</taxon>
        <taxon>Aspergillus subgen. Circumdati</taxon>
    </lineage>
</organism>
<protein>
    <recommendedName>
        <fullName evidence="3">Retrotransposon gag domain-containing protein</fullName>
    </recommendedName>
</protein>
<dbReference type="STRING" id="1448318.A0A319E2V4"/>
<keyword evidence="2" id="KW-1185">Reference proteome</keyword>
<reference evidence="1 2" key="1">
    <citation type="submission" date="2018-02" db="EMBL/GenBank/DDBJ databases">
        <title>The genomes of Aspergillus section Nigri reveals drivers in fungal speciation.</title>
        <authorList>
            <consortium name="DOE Joint Genome Institute"/>
            <person name="Vesth T.C."/>
            <person name="Nybo J."/>
            <person name="Theobald S."/>
            <person name="Brandl J."/>
            <person name="Frisvad J.C."/>
            <person name="Nielsen K.F."/>
            <person name="Lyhne E.K."/>
            <person name="Kogle M.E."/>
            <person name="Kuo A."/>
            <person name="Riley R."/>
            <person name="Clum A."/>
            <person name="Nolan M."/>
            <person name="Lipzen A."/>
            <person name="Salamov A."/>
            <person name="Henrissat B."/>
            <person name="Wiebenga A."/>
            <person name="De vries R.P."/>
            <person name="Grigoriev I.V."/>
            <person name="Mortensen U.H."/>
            <person name="Andersen M.R."/>
            <person name="Baker S.E."/>
        </authorList>
    </citation>
    <scope>NUCLEOTIDE SEQUENCE [LARGE SCALE GENOMIC DNA]</scope>
    <source>
        <strain evidence="1 2">CBS 121057</strain>
    </source>
</reference>
<proteinExistence type="predicted"/>
<evidence type="ECO:0008006" key="3">
    <source>
        <dbReference type="Google" id="ProtNLM"/>
    </source>
</evidence>
<sequence length="182" mass="21462">MPYRSSRRHLQIGISHLGAHFTRWKDYYHFDERKIAEARRHLALLFWEKWAEQVESNGGLPTWHGFRSFILERKGKIVGLEALLERYDGACQRTTQSVQDYAATLTEIQRLIGPVPDDNERIRKLYDTVLPEVRAAAPHPQTHLGDFRAWVKMLAEVEIQIPCRYEMVGKRGELQLKRRRIR</sequence>
<gene>
    <name evidence="1" type="ORF">BO78DRAFT_398953</name>
</gene>
<evidence type="ECO:0000313" key="2">
    <source>
        <dbReference type="Proteomes" id="UP000248423"/>
    </source>
</evidence>
<dbReference type="OrthoDB" id="4502419at2759"/>
<accession>A0A319E2V4</accession>
<name>A0A319E2V4_ASPSB</name>
<dbReference type="Proteomes" id="UP000248423">
    <property type="component" value="Unassembled WGS sequence"/>
</dbReference>
<dbReference type="AlphaFoldDB" id="A0A319E2V4"/>
<evidence type="ECO:0000313" key="1">
    <source>
        <dbReference type="EMBL" id="PYI04406.1"/>
    </source>
</evidence>
<dbReference type="VEuPathDB" id="FungiDB:BO78DRAFT_398953"/>